<gene>
    <name evidence="2" type="ORF">HF838_00150</name>
</gene>
<sequence length="99" mass="11482">MQFTITSEAVQAYKKYANFQDGECYRLYIRTGGPGTGGLFYAIEKYLPEEIEPHDTTFQVEGIRFFIKEGDAWYFDGGTITHNKYLGEYGFEFYNPSLE</sequence>
<evidence type="ECO:0000313" key="3">
    <source>
        <dbReference type="Proteomes" id="UP000561326"/>
    </source>
</evidence>
<dbReference type="Proteomes" id="UP000561326">
    <property type="component" value="Unassembled WGS sequence"/>
</dbReference>
<organism evidence="2 3">
    <name type="scientific">Aneurinibacillus aneurinilyticus</name>
    <name type="common">Bacillus aneurinolyticus</name>
    <dbReference type="NCBI Taxonomy" id="1391"/>
    <lineage>
        <taxon>Bacteria</taxon>
        <taxon>Bacillati</taxon>
        <taxon>Bacillota</taxon>
        <taxon>Bacilli</taxon>
        <taxon>Bacillales</taxon>
        <taxon>Paenibacillaceae</taxon>
        <taxon>Aneurinibacillus group</taxon>
        <taxon>Aneurinibacillus</taxon>
    </lineage>
</organism>
<dbReference type="SUPFAM" id="SSF89360">
    <property type="entry name" value="HesB-like domain"/>
    <property type="match status" value="1"/>
</dbReference>
<accession>A0A848CTQ4</accession>
<proteinExistence type="predicted"/>
<dbReference type="GeneID" id="92838289"/>
<dbReference type="Pfam" id="PF01521">
    <property type="entry name" value="Fe-S_biosyn"/>
    <property type="match status" value="1"/>
</dbReference>
<evidence type="ECO:0000313" key="2">
    <source>
        <dbReference type="EMBL" id="NME96656.1"/>
    </source>
</evidence>
<dbReference type="InterPro" id="IPR035903">
    <property type="entry name" value="HesB-like_dom_sf"/>
</dbReference>
<dbReference type="RefSeq" id="WP_021620408.1">
    <property type="nucleotide sequence ID" value="NZ_CABKST010000087.1"/>
</dbReference>
<comment type="caution">
    <text evidence="2">The sequence shown here is derived from an EMBL/GenBank/DDBJ whole genome shotgun (WGS) entry which is preliminary data.</text>
</comment>
<dbReference type="EMBL" id="JABAGO010000001">
    <property type="protein sequence ID" value="NME96656.1"/>
    <property type="molecule type" value="Genomic_DNA"/>
</dbReference>
<protein>
    <submittedName>
        <fullName evidence="2">(Fe-S)-binding protein</fullName>
    </submittedName>
</protein>
<dbReference type="InterPro" id="IPR000361">
    <property type="entry name" value="ATAP_core_dom"/>
</dbReference>
<feature type="domain" description="Core" evidence="1">
    <location>
        <begin position="1"/>
        <end position="98"/>
    </location>
</feature>
<dbReference type="OrthoDB" id="1645729at2"/>
<name>A0A848CTQ4_ANEAE</name>
<dbReference type="AlphaFoldDB" id="A0A848CTQ4"/>
<dbReference type="Gene3D" id="2.60.300.12">
    <property type="entry name" value="HesB-like domain"/>
    <property type="match status" value="1"/>
</dbReference>
<evidence type="ECO:0000259" key="1">
    <source>
        <dbReference type="Pfam" id="PF01521"/>
    </source>
</evidence>
<reference evidence="2 3" key="1">
    <citation type="submission" date="2020-04" db="EMBL/GenBank/DDBJ databases">
        <authorList>
            <person name="Hitch T.C.A."/>
            <person name="Wylensek D."/>
            <person name="Clavel T."/>
        </authorList>
    </citation>
    <scope>NUCLEOTIDE SEQUENCE [LARGE SCALE GENOMIC DNA]</scope>
    <source>
        <strain evidence="2 3">WB01_D5_05</strain>
    </source>
</reference>